<comment type="subcellular location">
    <subcellularLocation>
        <location evidence="1">Membrane</location>
        <topology evidence="1">Multi-pass membrane protein</topology>
    </subcellularLocation>
</comment>
<protein>
    <submittedName>
        <fullName evidence="8">Marvel domain-containing protein</fullName>
    </submittedName>
</protein>
<dbReference type="PANTHER" id="PTHR28165">
    <property type="entry name" value="NON-CLASSICAL EXPORT PROTEIN 2-RELATED"/>
    <property type="match status" value="1"/>
</dbReference>
<dbReference type="GO" id="GO:0005886">
    <property type="term" value="C:plasma membrane"/>
    <property type="evidence" value="ECO:0007669"/>
    <property type="project" value="TreeGrafter"/>
</dbReference>
<evidence type="ECO:0000256" key="4">
    <source>
        <dbReference type="ARBA" id="ARBA00023136"/>
    </source>
</evidence>
<feature type="signal peptide" evidence="6">
    <location>
        <begin position="1"/>
        <end position="28"/>
    </location>
</feature>
<dbReference type="GO" id="GO:0032126">
    <property type="term" value="C:eisosome"/>
    <property type="evidence" value="ECO:0007669"/>
    <property type="project" value="TreeGrafter"/>
</dbReference>
<sequence>MEIIQVLLRGLQLLWTLLLTALVGNVIASNVAAASSASALVNFTMFVVVVAWLVSLYGLAAGVVDSVSSRFASPAAVFIVDAVAAGIFLITAIALAAKLGVVNCGDLQPGSKPGDWIGYGSLDDAKRCRELQASTVFMWFLFVTVVVGIVLGRLGGGGHRMGGSVGVPSMSHIGR</sequence>
<dbReference type="AlphaFoldDB" id="A0AAE0KB23"/>
<dbReference type="InterPro" id="IPR008253">
    <property type="entry name" value="Marvel"/>
</dbReference>
<keyword evidence="6" id="KW-0732">Signal</keyword>
<keyword evidence="3 5" id="KW-1133">Transmembrane helix</keyword>
<evidence type="ECO:0000256" key="2">
    <source>
        <dbReference type="ARBA" id="ARBA00022692"/>
    </source>
</evidence>
<name>A0AAE0KB23_9PEZI</name>
<proteinExistence type="predicted"/>
<organism evidence="8 9">
    <name type="scientific">Lasiosphaeria ovina</name>
    <dbReference type="NCBI Taxonomy" id="92902"/>
    <lineage>
        <taxon>Eukaryota</taxon>
        <taxon>Fungi</taxon>
        <taxon>Dikarya</taxon>
        <taxon>Ascomycota</taxon>
        <taxon>Pezizomycotina</taxon>
        <taxon>Sordariomycetes</taxon>
        <taxon>Sordariomycetidae</taxon>
        <taxon>Sordariales</taxon>
        <taxon>Lasiosphaeriaceae</taxon>
        <taxon>Lasiosphaeria</taxon>
    </lineage>
</organism>
<feature type="transmembrane region" description="Helical" evidence="5">
    <location>
        <begin position="136"/>
        <end position="154"/>
    </location>
</feature>
<evidence type="ECO:0000256" key="1">
    <source>
        <dbReference type="ARBA" id="ARBA00004141"/>
    </source>
</evidence>
<keyword evidence="9" id="KW-1185">Reference proteome</keyword>
<evidence type="ECO:0000256" key="5">
    <source>
        <dbReference type="SAM" id="Phobius"/>
    </source>
</evidence>
<accession>A0AAE0KB23</accession>
<feature type="transmembrane region" description="Helical" evidence="5">
    <location>
        <begin position="76"/>
        <end position="97"/>
    </location>
</feature>
<evidence type="ECO:0000256" key="3">
    <source>
        <dbReference type="ARBA" id="ARBA00022989"/>
    </source>
</evidence>
<feature type="domain" description="MARVEL" evidence="7">
    <location>
        <begin position="4"/>
        <end position="151"/>
    </location>
</feature>
<evidence type="ECO:0000256" key="6">
    <source>
        <dbReference type="SAM" id="SignalP"/>
    </source>
</evidence>
<dbReference type="EMBL" id="JAULSN010000004">
    <property type="protein sequence ID" value="KAK3373458.1"/>
    <property type="molecule type" value="Genomic_DNA"/>
</dbReference>
<comment type="caution">
    <text evidence="8">The sequence shown here is derived from an EMBL/GenBank/DDBJ whole genome shotgun (WGS) entry which is preliminary data.</text>
</comment>
<evidence type="ECO:0000313" key="8">
    <source>
        <dbReference type="EMBL" id="KAK3373458.1"/>
    </source>
</evidence>
<dbReference type="Proteomes" id="UP001287356">
    <property type="component" value="Unassembled WGS sequence"/>
</dbReference>
<reference evidence="8" key="2">
    <citation type="submission" date="2023-06" db="EMBL/GenBank/DDBJ databases">
        <authorList>
            <consortium name="Lawrence Berkeley National Laboratory"/>
            <person name="Haridas S."/>
            <person name="Hensen N."/>
            <person name="Bonometti L."/>
            <person name="Westerberg I."/>
            <person name="Brannstrom I.O."/>
            <person name="Guillou S."/>
            <person name="Cros-Aarteil S."/>
            <person name="Calhoun S."/>
            <person name="Kuo A."/>
            <person name="Mondo S."/>
            <person name="Pangilinan J."/>
            <person name="Riley R."/>
            <person name="Labutti K."/>
            <person name="Andreopoulos B."/>
            <person name="Lipzen A."/>
            <person name="Chen C."/>
            <person name="Yanf M."/>
            <person name="Daum C."/>
            <person name="Ng V."/>
            <person name="Clum A."/>
            <person name="Steindorff A."/>
            <person name="Ohm R."/>
            <person name="Martin F."/>
            <person name="Silar P."/>
            <person name="Natvig D."/>
            <person name="Lalanne C."/>
            <person name="Gautier V."/>
            <person name="Ament-Velasquez S.L."/>
            <person name="Kruys A."/>
            <person name="Hutchinson M.I."/>
            <person name="Powell A.J."/>
            <person name="Barry K."/>
            <person name="Miller A.N."/>
            <person name="Grigoriev I.V."/>
            <person name="Debuchy R."/>
            <person name="Gladieux P."/>
            <person name="Thoren M.H."/>
            <person name="Johannesson H."/>
        </authorList>
    </citation>
    <scope>NUCLEOTIDE SEQUENCE</scope>
    <source>
        <strain evidence="8">CBS 958.72</strain>
    </source>
</reference>
<dbReference type="GO" id="GO:0072659">
    <property type="term" value="P:protein localization to plasma membrane"/>
    <property type="evidence" value="ECO:0007669"/>
    <property type="project" value="TreeGrafter"/>
</dbReference>
<keyword evidence="4 5" id="KW-0472">Membrane</keyword>
<evidence type="ECO:0000259" key="7">
    <source>
        <dbReference type="Pfam" id="PF01284"/>
    </source>
</evidence>
<dbReference type="GO" id="GO:0070941">
    <property type="term" value="P:eisosome assembly"/>
    <property type="evidence" value="ECO:0007669"/>
    <property type="project" value="TreeGrafter"/>
</dbReference>
<dbReference type="InterPro" id="IPR052649">
    <property type="entry name" value="NCE102-like"/>
</dbReference>
<reference evidence="8" key="1">
    <citation type="journal article" date="2023" name="Mol. Phylogenet. Evol.">
        <title>Genome-scale phylogeny and comparative genomics of the fungal order Sordariales.</title>
        <authorList>
            <person name="Hensen N."/>
            <person name="Bonometti L."/>
            <person name="Westerberg I."/>
            <person name="Brannstrom I.O."/>
            <person name="Guillou S."/>
            <person name="Cros-Aarteil S."/>
            <person name="Calhoun S."/>
            <person name="Haridas S."/>
            <person name="Kuo A."/>
            <person name="Mondo S."/>
            <person name="Pangilinan J."/>
            <person name="Riley R."/>
            <person name="LaButti K."/>
            <person name="Andreopoulos B."/>
            <person name="Lipzen A."/>
            <person name="Chen C."/>
            <person name="Yan M."/>
            <person name="Daum C."/>
            <person name="Ng V."/>
            <person name="Clum A."/>
            <person name="Steindorff A."/>
            <person name="Ohm R.A."/>
            <person name="Martin F."/>
            <person name="Silar P."/>
            <person name="Natvig D.O."/>
            <person name="Lalanne C."/>
            <person name="Gautier V."/>
            <person name="Ament-Velasquez S.L."/>
            <person name="Kruys A."/>
            <person name="Hutchinson M.I."/>
            <person name="Powell A.J."/>
            <person name="Barry K."/>
            <person name="Miller A.N."/>
            <person name="Grigoriev I.V."/>
            <person name="Debuchy R."/>
            <person name="Gladieux P."/>
            <person name="Hiltunen Thoren M."/>
            <person name="Johannesson H."/>
        </authorList>
    </citation>
    <scope>NUCLEOTIDE SEQUENCE</scope>
    <source>
        <strain evidence="8">CBS 958.72</strain>
    </source>
</reference>
<gene>
    <name evidence="8" type="ORF">B0T24DRAFT_261583</name>
</gene>
<evidence type="ECO:0000313" key="9">
    <source>
        <dbReference type="Proteomes" id="UP001287356"/>
    </source>
</evidence>
<keyword evidence="2 5" id="KW-0812">Transmembrane</keyword>
<dbReference type="Pfam" id="PF01284">
    <property type="entry name" value="MARVEL"/>
    <property type="match status" value="1"/>
</dbReference>
<feature type="transmembrane region" description="Helical" evidence="5">
    <location>
        <begin position="43"/>
        <end position="64"/>
    </location>
</feature>
<dbReference type="PANTHER" id="PTHR28165:SF1">
    <property type="entry name" value="NON-CLASSICAL EXPORT PROTEIN 2-RELATED"/>
    <property type="match status" value="1"/>
</dbReference>
<feature type="chain" id="PRO_5042163462" evidence="6">
    <location>
        <begin position="29"/>
        <end position="175"/>
    </location>
</feature>